<accession>A0ABW1M958</accession>
<proteinExistence type="predicted"/>
<organism evidence="1 2">
    <name type="scientific">Streptomyces pratens</name>
    <dbReference type="NCBI Taxonomy" id="887456"/>
    <lineage>
        <taxon>Bacteria</taxon>
        <taxon>Bacillati</taxon>
        <taxon>Actinomycetota</taxon>
        <taxon>Actinomycetes</taxon>
        <taxon>Kitasatosporales</taxon>
        <taxon>Streptomycetaceae</taxon>
        <taxon>Streptomyces</taxon>
    </lineage>
</organism>
<dbReference type="RefSeq" id="WP_386405738.1">
    <property type="nucleotide sequence ID" value="NZ_JBHSPT010000108.1"/>
</dbReference>
<dbReference type="EMBL" id="JBHSPT010000108">
    <property type="protein sequence ID" value="MFC6060165.1"/>
    <property type="molecule type" value="Genomic_DNA"/>
</dbReference>
<dbReference type="Proteomes" id="UP001596242">
    <property type="component" value="Unassembled WGS sequence"/>
</dbReference>
<reference evidence="2" key="1">
    <citation type="journal article" date="2019" name="Int. J. Syst. Evol. Microbiol.">
        <title>The Global Catalogue of Microorganisms (GCM) 10K type strain sequencing project: providing services to taxonomists for standard genome sequencing and annotation.</title>
        <authorList>
            <consortium name="The Broad Institute Genomics Platform"/>
            <consortium name="The Broad Institute Genome Sequencing Center for Infectious Disease"/>
            <person name="Wu L."/>
            <person name="Ma J."/>
        </authorList>
    </citation>
    <scope>NUCLEOTIDE SEQUENCE [LARGE SCALE GENOMIC DNA]</scope>
    <source>
        <strain evidence="2">JCM 12763</strain>
    </source>
</reference>
<keyword evidence="2" id="KW-1185">Reference proteome</keyword>
<evidence type="ECO:0000313" key="2">
    <source>
        <dbReference type="Proteomes" id="UP001596242"/>
    </source>
</evidence>
<evidence type="ECO:0000313" key="1">
    <source>
        <dbReference type="EMBL" id="MFC6060165.1"/>
    </source>
</evidence>
<protein>
    <submittedName>
        <fullName evidence="1">Uncharacterized protein</fullName>
    </submittedName>
</protein>
<sequence>MADVTALETATVITALVGEILAAGKASDAELSAFVPALHAALAEVTEVAARLLDNGA</sequence>
<name>A0ABW1M958_9ACTN</name>
<comment type="caution">
    <text evidence="1">The sequence shown here is derived from an EMBL/GenBank/DDBJ whole genome shotgun (WGS) entry which is preliminary data.</text>
</comment>
<gene>
    <name evidence="1" type="ORF">ACFP50_33645</name>
</gene>